<proteinExistence type="predicted"/>
<evidence type="ECO:0000259" key="6">
    <source>
        <dbReference type="Pfam" id="PF01397"/>
    </source>
</evidence>
<dbReference type="InterPro" id="IPR005630">
    <property type="entry name" value="Terpene_synthase_metal-bd"/>
</dbReference>
<comment type="caution">
    <text evidence="8">The sequence shown here is derived from an EMBL/GenBank/DDBJ whole genome shotgun (WGS) entry which is preliminary data.</text>
</comment>
<organism evidence="8 9">
    <name type="scientific">Rhynchospora breviuscula</name>
    <dbReference type="NCBI Taxonomy" id="2022672"/>
    <lineage>
        <taxon>Eukaryota</taxon>
        <taxon>Viridiplantae</taxon>
        <taxon>Streptophyta</taxon>
        <taxon>Embryophyta</taxon>
        <taxon>Tracheophyta</taxon>
        <taxon>Spermatophyta</taxon>
        <taxon>Magnoliopsida</taxon>
        <taxon>Liliopsida</taxon>
        <taxon>Poales</taxon>
        <taxon>Cyperaceae</taxon>
        <taxon>Cyperoideae</taxon>
        <taxon>Rhynchosporeae</taxon>
        <taxon>Rhynchospora</taxon>
    </lineage>
</organism>
<dbReference type="GO" id="GO:0016102">
    <property type="term" value="P:diterpenoid biosynthetic process"/>
    <property type="evidence" value="ECO:0007669"/>
    <property type="project" value="InterPro"/>
</dbReference>
<dbReference type="SUPFAM" id="SSF48239">
    <property type="entry name" value="Terpenoid cyclases/Protein prenyltransferases"/>
    <property type="match status" value="1"/>
</dbReference>
<dbReference type="Proteomes" id="UP001151287">
    <property type="component" value="Unassembled WGS sequence"/>
</dbReference>
<keyword evidence="4" id="KW-0460">Magnesium</keyword>
<dbReference type="InterPro" id="IPR050148">
    <property type="entry name" value="Terpene_synthase-like"/>
</dbReference>
<evidence type="ECO:0000256" key="1">
    <source>
        <dbReference type="ARBA" id="ARBA00001936"/>
    </source>
</evidence>
<feature type="domain" description="Terpene synthase metal-binding" evidence="7">
    <location>
        <begin position="284"/>
        <end position="520"/>
    </location>
</feature>
<gene>
    <name evidence="8" type="ORF">LUZ63_003844</name>
</gene>
<dbReference type="PANTHER" id="PTHR31225">
    <property type="entry name" value="OS04G0344100 PROTEIN-RELATED"/>
    <property type="match status" value="1"/>
</dbReference>
<dbReference type="OrthoDB" id="746449at2759"/>
<feature type="region of interest" description="Disordered" evidence="5">
    <location>
        <begin position="21"/>
        <end position="40"/>
    </location>
</feature>
<dbReference type="InterPro" id="IPR001906">
    <property type="entry name" value="Terpene_synth_N"/>
</dbReference>
<dbReference type="Pfam" id="PF01397">
    <property type="entry name" value="Terpene_synth"/>
    <property type="match status" value="1"/>
</dbReference>
<evidence type="ECO:0000256" key="5">
    <source>
        <dbReference type="SAM" id="MobiDB-lite"/>
    </source>
</evidence>
<comment type="cofactor">
    <cofactor evidence="1">
        <name>Mn(2+)</name>
        <dbReference type="ChEBI" id="CHEBI:29035"/>
    </cofactor>
</comment>
<dbReference type="InterPro" id="IPR034741">
    <property type="entry name" value="Terpene_cyclase-like_1_C"/>
</dbReference>
<dbReference type="Gene3D" id="1.10.600.10">
    <property type="entry name" value="Farnesyl Diphosphate Synthase"/>
    <property type="match status" value="1"/>
</dbReference>
<dbReference type="InterPro" id="IPR008930">
    <property type="entry name" value="Terpenoid_cyclase/PrenylTrfase"/>
</dbReference>
<keyword evidence="9" id="KW-1185">Reference proteome</keyword>
<dbReference type="GO" id="GO:0000287">
    <property type="term" value="F:magnesium ion binding"/>
    <property type="evidence" value="ECO:0007669"/>
    <property type="project" value="InterPro"/>
</dbReference>
<dbReference type="InterPro" id="IPR044814">
    <property type="entry name" value="Terpene_cyclase_plant_C1"/>
</dbReference>
<reference evidence="8" key="1">
    <citation type="journal article" date="2022" name="Cell">
        <title>Repeat-based holocentromeres influence genome architecture and karyotype evolution.</title>
        <authorList>
            <person name="Hofstatter P.G."/>
            <person name="Thangavel G."/>
            <person name="Lux T."/>
            <person name="Neumann P."/>
            <person name="Vondrak T."/>
            <person name="Novak P."/>
            <person name="Zhang M."/>
            <person name="Costa L."/>
            <person name="Castellani M."/>
            <person name="Scott A."/>
            <person name="Toegelov H."/>
            <person name="Fuchs J."/>
            <person name="Mata-Sucre Y."/>
            <person name="Dias Y."/>
            <person name="Vanzela A.L.L."/>
            <person name="Huettel B."/>
            <person name="Almeida C.C.S."/>
            <person name="Simkova H."/>
            <person name="Souza G."/>
            <person name="Pedrosa-Harand A."/>
            <person name="Macas J."/>
            <person name="Mayer K.F.X."/>
            <person name="Houben A."/>
            <person name="Marques A."/>
        </authorList>
    </citation>
    <scope>NUCLEOTIDE SEQUENCE</scope>
    <source>
        <strain evidence="8">RhyBre1mFocal</strain>
    </source>
</reference>
<dbReference type="AlphaFoldDB" id="A0A9Q0D1E0"/>
<dbReference type="SFLD" id="SFLDG01019">
    <property type="entry name" value="Terpene_Cyclase_Like_1_C_Termi"/>
    <property type="match status" value="1"/>
</dbReference>
<dbReference type="EMBL" id="JAMQYH010000001">
    <property type="protein sequence ID" value="KAJ1704065.1"/>
    <property type="molecule type" value="Genomic_DNA"/>
</dbReference>
<dbReference type="FunFam" id="1.50.10.130:FF:000001">
    <property type="entry name" value="Isoprene synthase, chloroplastic"/>
    <property type="match status" value="1"/>
</dbReference>
<dbReference type="InterPro" id="IPR036965">
    <property type="entry name" value="Terpene_synth_N_sf"/>
</dbReference>
<dbReference type="GO" id="GO:0010333">
    <property type="term" value="F:terpene synthase activity"/>
    <property type="evidence" value="ECO:0007669"/>
    <property type="project" value="InterPro"/>
</dbReference>
<dbReference type="Gene3D" id="1.50.10.130">
    <property type="entry name" value="Terpene synthase, N-terminal domain"/>
    <property type="match status" value="1"/>
</dbReference>
<dbReference type="SUPFAM" id="SSF48576">
    <property type="entry name" value="Terpenoid synthases"/>
    <property type="match status" value="1"/>
</dbReference>
<dbReference type="Pfam" id="PF03936">
    <property type="entry name" value="Terpene_synth_C"/>
    <property type="match status" value="1"/>
</dbReference>
<sequence>MALRLGLSSFNLVRSAQTRVHTRRSTIHAHTQSPQHERRSANYQPTIWRDNFIQSICIGDQHEGRHIERVRQLKKEASLLIYQDVSLRDKLELLDALQQLGVAYHFTNEIDTVITKIHESMDQVFLPTVHDDLYVVSLLFRLLRMHGFSVQEDIFKKYLDNKGHFKEKLSLDVKGILSLYEASHFGKEGEEILEIARQFTTKHLVSFTENMKCGDSKLQEQVTHALDIPLQWRMERLHTRWFIDQYKKHEQIIPALWELAVLDFNLVQNTYKSELKQVSRWWSSLKLYEKLPFARDRAVENYLWSIGFSFEPDHSCFRMAQAQATSLISTVDDIYDLYGTLNELEAFTDAIEQWDITATEVLPEYMQIYLSALFNTVENQCFEIFRKKGLHVTQYLRRAWKELCKAYLVEARWYHNGYVPTFEEYLENAWVSITGNLVLTYACCMNNNVTGKDLGRFSSGYPDIVRYASMNFRFYNDFGTSSDEQERGDIKKSVQCYMHNKGVTEFIARQEINKMIRKYWTFINGEITGNSSFEKYFKNVVLNVPRTALCFYEHGDGYGKPGLETKDRITSLLFDPIKLN</sequence>
<dbReference type="FunFam" id="1.10.600.10:FF:000007">
    <property type="entry name" value="Isoprene synthase, chloroplastic"/>
    <property type="match status" value="1"/>
</dbReference>
<evidence type="ECO:0000256" key="2">
    <source>
        <dbReference type="ARBA" id="ARBA00001946"/>
    </source>
</evidence>
<comment type="cofactor">
    <cofactor evidence="2">
        <name>Mg(2+)</name>
        <dbReference type="ChEBI" id="CHEBI:18420"/>
    </cofactor>
</comment>
<evidence type="ECO:0000313" key="9">
    <source>
        <dbReference type="Proteomes" id="UP001151287"/>
    </source>
</evidence>
<dbReference type="PANTHER" id="PTHR31225:SF252">
    <property type="entry name" value="TERPENE SYNTHASE 12-RELATED"/>
    <property type="match status" value="1"/>
</dbReference>
<feature type="domain" description="Terpene synthase N-terminal" evidence="6">
    <location>
        <begin position="47"/>
        <end position="226"/>
    </location>
</feature>
<dbReference type="CDD" id="cd00684">
    <property type="entry name" value="Terpene_cyclase_plant_C1"/>
    <property type="match status" value="1"/>
</dbReference>
<name>A0A9Q0D1E0_9POAL</name>
<dbReference type="SFLD" id="SFLDS00005">
    <property type="entry name" value="Isoprenoid_Synthase_Type_I"/>
    <property type="match status" value="1"/>
</dbReference>
<keyword evidence="3" id="KW-0479">Metal-binding</keyword>
<evidence type="ECO:0000256" key="3">
    <source>
        <dbReference type="ARBA" id="ARBA00022723"/>
    </source>
</evidence>
<evidence type="ECO:0000259" key="7">
    <source>
        <dbReference type="Pfam" id="PF03936"/>
    </source>
</evidence>
<accession>A0A9Q0D1E0</accession>
<evidence type="ECO:0000313" key="8">
    <source>
        <dbReference type="EMBL" id="KAJ1704065.1"/>
    </source>
</evidence>
<protein>
    <submittedName>
        <fullName evidence="8">Uncharacterized protein</fullName>
    </submittedName>
</protein>
<dbReference type="InterPro" id="IPR008949">
    <property type="entry name" value="Isoprenoid_synthase_dom_sf"/>
</dbReference>
<evidence type="ECO:0000256" key="4">
    <source>
        <dbReference type="ARBA" id="ARBA00022842"/>
    </source>
</evidence>